<comment type="caution">
    <text evidence="1">The sequence shown here is derived from an EMBL/GenBank/DDBJ whole genome shotgun (WGS) entry which is preliminary data.</text>
</comment>
<dbReference type="InterPro" id="IPR000760">
    <property type="entry name" value="Inositol_monophosphatase-like"/>
</dbReference>
<name>A0ABV6R0H0_9ACTN</name>
<dbReference type="Gene3D" id="3.30.540.10">
    <property type="entry name" value="Fructose-1,6-Bisphosphatase, subunit A, domain 1"/>
    <property type="match status" value="1"/>
</dbReference>
<gene>
    <name evidence="1" type="ORF">ACFFGN_35025</name>
</gene>
<evidence type="ECO:0000313" key="2">
    <source>
        <dbReference type="Proteomes" id="UP001589890"/>
    </source>
</evidence>
<proteinExistence type="predicted"/>
<reference evidence="1 2" key="1">
    <citation type="submission" date="2024-09" db="EMBL/GenBank/DDBJ databases">
        <authorList>
            <person name="Sun Q."/>
            <person name="Mori K."/>
        </authorList>
    </citation>
    <scope>NUCLEOTIDE SEQUENCE [LARGE SCALE GENOMIC DNA]</scope>
    <source>
        <strain evidence="1 2">CGMCC 1.15906</strain>
    </source>
</reference>
<accession>A0ABV6R0H0</accession>
<keyword evidence="2" id="KW-1185">Reference proteome</keyword>
<evidence type="ECO:0000313" key="1">
    <source>
        <dbReference type="EMBL" id="MFC0629332.1"/>
    </source>
</evidence>
<protein>
    <submittedName>
        <fullName evidence="1">Inositol monophosphatase family protein</fullName>
    </submittedName>
</protein>
<dbReference type="Proteomes" id="UP001589890">
    <property type="component" value="Unassembled WGS sequence"/>
</dbReference>
<dbReference type="Pfam" id="PF00459">
    <property type="entry name" value="Inositol_P"/>
    <property type="match status" value="1"/>
</dbReference>
<dbReference type="PRINTS" id="PR00377">
    <property type="entry name" value="IMPHPHTASES"/>
</dbReference>
<dbReference type="Gene3D" id="3.40.190.80">
    <property type="match status" value="1"/>
</dbReference>
<dbReference type="CDD" id="cd01637">
    <property type="entry name" value="IMPase_like"/>
    <property type="match status" value="1"/>
</dbReference>
<dbReference type="PANTHER" id="PTHR20854:SF4">
    <property type="entry name" value="INOSITOL-1-MONOPHOSPHATASE-RELATED"/>
    <property type="match status" value="1"/>
</dbReference>
<sequence>MDEQQRGADVEVAIAAVEAGSAVVRAKYGTSIGRHAKSATDFATDADLEAEQAILAVIREARPTDAFVGEEYGAQGDADSRRRWLVDPLCGTLNFAAQTPLFSVNVALQSEGETVAAAMADPVSGEIFWTDGQSRGVRREGTNYPMTASAESRLVDVNLDPIRDGEFLGTRLLADAELRAAFALRVLSTTLPVAWVAAGRRAAYVTDGNLRDSVHFTAGLALCAAAGCVVTDLRGRPLHTGLGVIAAADAETHATLLKIVARHLPSDTATRVR</sequence>
<dbReference type="RefSeq" id="WP_380057229.1">
    <property type="nucleotide sequence ID" value="NZ_JBHLTC010000050.1"/>
</dbReference>
<dbReference type="PANTHER" id="PTHR20854">
    <property type="entry name" value="INOSITOL MONOPHOSPHATASE"/>
    <property type="match status" value="1"/>
</dbReference>
<organism evidence="1 2">
    <name type="scientific">Kribbella deserti</name>
    <dbReference type="NCBI Taxonomy" id="1926257"/>
    <lineage>
        <taxon>Bacteria</taxon>
        <taxon>Bacillati</taxon>
        <taxon>Actinomycetota</taxon>
        <taxon>Actinomycetes</taxon>
        <taxon>Propionibacteriales</taxon>
        <taxon>Kribbellaceae</taxon>
        <taxon>Kribbella</taxon>
    </lineage>
</organism>
<dbReference type="SUPFAM" id="SSF56655">
    <property type="entry name" value="Carbohydrate phosphatase"/>
    <property type="match status" value="1"/>
</dbReference>
<dbReference type="EMBL" id="JBHLTC010000050">
    <property type="protein sequence ID" value="MFC0629332.1"/>
    <property type="molecule type" value="Genomic_DNA"/>
</dbReference>